<dbReference type="Pfam" id="PF13621">
    <property type="entry name" value="Cupin_8"/>
    <property type="match status" value="1"/>
</dbReference>
<feature type="domain" description="JmjC" evidence="2">
    <location>
        <begin position="128"/>
        <end position="282"/>
    </location>
</feature>
<feature type="region of interest" description="Disordered" evidence="1">
    <location>
        <begin position="1"/>
        <end position="25"/>
    </location>
</feature>
<protein>
    <recommendedName>
        <fullName evidence="2">JmjC domain-containing protein</fullName>
    </recommendedName>
</protein>
<sequence length="346" mass="37711">MPEPLRRVPDPEPSPLDGLPRVAARTAPPPADLAELIDAGVPVVLKGLFEHWPALAAGRAGAGELAAYLKGHDRGAPVPVMEAPARTGGKFGYGADLREFNFSRRSASLSDALDRILRLAGEENAPHVAVQMLPLAAQMPGFVAQNPMPLLPAGVAPRLWVGGPVHTRTHNDRDHNLACVLTGRRRFLLFPPDQVANLYVGPLDNPPPLSLVDPEAPDFVRFPLFADALATARVALLDPGDALFIPRTWWHHVSSLGPFNAMVNYWWGDDAIGLDQPNDVFLASLLAYKHLPPHERAYWRAMFEAHVFGDHGADHIPPTQRGTLGAMRLGERASLRQRLRAAFLKS</sequence>
<organism evidence="3 4">
    <name type="scientific">Sphingomonas kyeonggiensis</name>
    <dbReference type="NCBI Taxonomy" id="1268553"/>
    <lineage>
        <taxon>Bacteria</taxon>
        <taxon>Pseudomonadati</taxon>
        <taxon>Pseudomonadota</taxon>
        <taxon>Alphaproteobacteria</taxon>
        <taxon>Sphingomonadales</taxon>
        <taxon>Sphingomonadaceae</taxon>
        <taxon>Sphingomonas</taxon>
    </lineage>
</organism>
<dbReference type="EMBL" id="JACIEH010000001">
    <property type="protein sequence ID" value="MBB4096849.1"/>
    <property type="molecule type" value="Genomic_DNA"/>
</dbReference>
<dbReference type="InterPro" id="IPR003347">
    <property type="entry name" value="JmjC_dom"/>
</dbReference>
<gene>
    <name evidence="3" type="ORF">GGR46_000382</name>
</gene>
<dbReference type="PANTHER" id="PTHR12461:SF105">
    <property type="entry name" value="HYPOXIA-INDUCIBLE FACTOR 1-ALPHA INHIBITOR"/>
    <property type="match status" value="1"/>
</dbReference>
<keyword evidence="4" id="KW-1185">Reference proteome</keyword>
<dbReference type="InterPro" id="IPR041667">
    <property type="entry name" value="Cupin_8"/>
</dbReference>
<accession>A0A7W6NVS6</accession>
<dbReference type="SMART" id="SM00558">
    <property type="entry name" value="JmjC"/>
    <property type="match status" value="1"/>
</dbReference>
<dbReference type="AlphaFoldDB" id="A0A7W6NVS6"/>
<dbReference type="Proteomes" id="UP000557392">
    <property type="component" value="Unassembled WGS sequence"/>
</dbReference>
<dbReference type="Gene3D" id="2.60.120.10">
    <property type="entry name" value="Jelly Rolls"/>
    <property type="match status" value="1"/>
</dbReference>
<comment type="caution">
    <text evidence="3">The sequence shown here is derived from an EMBL/GenBank/DDBJ whole genome shotgun (WGS) entry which is preliminary data.</text>
</comment>
<dbReference type="RefSeq" id="WP_343057947.1">
    <property type="nucleotide sequence ID" value="NZ_JACIEH010000001.1"/>
</dbReference>
<dbReference type="PANTHER" id="PTHR12461">
    <property type="entry name" value="HYPOXIA-INDUCIBLE FACTOR 1 ALPHA INHIBITOR-RELATED"/>
    <property type="match status" value="1"/>
</dbReference>
<evidence type="ECO:0000313" key="4">
    <source>
        <dbReference type="Proteomes" id="UP000557392"/>
    </source>
</evidence>
<evidence type="ECO:0000256" key="1">
    <source>
        <dbReference type="SAM" id="MobiDB-lite"/>
    </source>
</evidence>
<proteinExistence type="predicted"/>
<name>A0A7W6NVS6_9SPHN</name>
<evidence type="ECO:0000313" key="3">
    <source>
        <dbReference type="EMBL" id="MBB4096849.1"/>
    </source>
</evidence>
<dbReference type="PROSITE" id="PS51184">
    <property type="entry name" value="JMJC"/>
    <property type="match status" value="1"/>
</dbReference>
<dbReference type="InterPro" id="IPR014710">
    <property type="entry name" value="RmlC-like_jellyroll"/>
</dbReference>
<reference evidence="3 4" key="1">
    <citation type="submission" date="2020-08" db="EMBL/GenBank/DDBJ databases">
        <title>Genomic Encyclopedia of Type Strains, Phase IV (KMG-IV): sequencing the most valuable type-strain genomes for metagenomic binning, comparative biology and taxonomic classification.</title>
        <authorList>
            <person name="Goeker M."/>
        </authorList>
    </citation>
    <scope>NUCLEOTIDE SEQUENCE [LARGE SCALE GENOMIC DNA]</scope>
    <source>
        <strain evidence="3 4">DSM 101806</strain>
    </source>
</reference>
<evidence type="ECO:0000259" key="2">
    <source>
        <dbReference type="PROSITE" id="PS51184"/>
    </source>
</evidence>
<feature type="compositionally biased region" description="Basic and acidic residues" evidence="1">
    <location>
        <begin position="1"/>
        <end position="10"/>
    </location>
</feature>
<dbReference type="SUPFAM" id="SSF51197">
    <property type="entry name" value="Clavaminate synthase-like"/>
    <property type="match status" value="1"/>
</dbReference>